<dbReference type="Proteomes" id="UP000230405">
    <property type="component" value="Unassembled WGS sequence"/>
</dbReference>
<dbReference type="Gene3D" id="3.90.70.10">
    <property type="entry name" value="Cysteine proteinases"/>
    <property type="match status" value="1"/>
</dbReference>
<keyword evidence="1" id="KW-0472">Membrane</keyword>
<evidence type="ECO:0000313" key="3">
    <source>
        <dbReference type="EMBL" id="PIZ98452.1"/>
    </source>
</evidence>
<organism evidence="3 4">
    <name type="scientific">Candidatus Komeilibacteria bacterium CG_4_10_14_0_2_um_filter_37_10</name>
    <dbReference type="NCBI Taxonomy" id="1974470"/>
    <lineage>
        <taxon>Bacteria</taxon>
        <taxon>Candidatus Komeiliibacteriota</taxon>
    </lineage>
</organism>
<accession>A0A2M7VDE9</accession>
<dbReference type="InterPro" id="IPR039564">
    <property type="entry name" value="Peptidase_C39-like"/>
</dbReference>
<feature type="domain" description="Peptidase C39" evidence="2">
    <location>
        <begin position="467"/>
        <end position="618"/>
    </location>
</feature>
<dbReference type="PROSITE" id="PS50990">
    <property type="entry name" value="PEPTIDASE_C39"/>
    <property type="match status" value="1"/>
</dbReference>
<dbReference type="InterPro" id="IPR005074">
    <property type="entry name" value="Peptidase_C39"/>
</dbReference>
<protein>
    <recommendedName>
        <fullName evidence="2">Peptidase C39 domain-containing protein</fullName>
    </recommendedName>
</protein>
<feature type="transmembrane region" description="Helical" evidence="1">
    <location>
        <begin position="323"/>
        <end position="343"/>
    </location>
</feature>
<dbReference type="AlphaFoldDB" id="A0A2M7VDE9"/>
<dbReference type="GO" id="GO:0016020">
    <property type="term" value="C:membrane"/>
    <property type="evidence" value="ECO:0007669"/>
    <property type="project" value="InterPro"/>
</dbReference>
<keyword evidence="1" id="KW-1133">Transmembrane helix</keyword>
<proteinExistence type="predicted"/>
<dbReference type="GO" id="GO:0005524">
    <property type="term" value="F:ATP binding"/>
    <property type="evidence" value="ECO:0007669"/>
    <property type="project" value="InterPro"/>
</dbReference>
<dbReference type="GO" id="GO:0006508">
    <property type="term" value="P:proteolysis"/>
    <property type="evidence" value="ECO:0007669"/>
    <property type="project" value="InterPro"/>
</dbReference>
<evidence type="ECO:0000259" key="2">
    <source>
        <dbReference type="PROSITE" id="PS50990"/>
    </source>
</evidence>
<reference evidence="4" key="1">
    <citation type="submission" date="2017-09" db="EMBL/GenBank/DDBJ databases">
        <title>Depth-based differentiation of microbial function through sediment-hosted aquifers and enrichment of novel symbionts in the deep terrestrial subsurface.</title>
        <authorList>
            <person name="Probst A.J."/>
            <person name="Ladd B."/>
            <person name="Jarett J.K."/>
            <person name="Geller-Mcgrath D.E."/>
            <person name="Sieber C.M.K."/>
            <person name="Emerson J.B."/>
            <person name="Anantharaman K."/>
            <person name="Thomas B.C."/>
            <person name="Malmstrom R."/>
            <person name="Stieglmeier M."/>
            <person name="Klingl A."/>
            <person name="Woyke T."/>
            <person name="Ryan C.M."/>
            <person name="Banfield J.F."/>
        </authorList>
    </citation>
    <scope>NUCLEOTIDE SEQUENCE [LARGE SCALE GENOMIC DNA]</scope>
</reference>
<feature type="transmembrane region" description="Helical" evidence="1">
    <location>
        <begin position="355"/>
        <end position="376"/>
    </location>
</feature>
<gene>
    <name evidence="3" type="ORF">COX77_04465</name>
</gene>
<evidence type="ECO:0000313" key="4">
    <source>
        <dbReference type="Proteomes" id="UP000230405"/>
    </source>
</evidence>
<comment type="caution">
    <text evidence="3">The sequence shown here is derived from an EMBL/GenBank/DDBJ whole genome shotgun (WGS) entry which is preliminary data.</text>
</comment>
<name>A0A2M7VDE9_9BACT</name>
<evidence type="ECO:0000256" key="1">
    <source>
        <dbReference type="SAM" id="Phobius"/>
    </source>
</evidence>
<sequence length="622" mass="67287">MLTRKKYLLLTFLLVFTMGSFFYSPSSALAEKYKQTVTIDNRQVNINIPDNVTDDSSLLIYFQGKVTGGANGNSSFVDSVSVATAEVNELRSAGYSIVLMVPSGEYGTENGCWSQLTTSWLTKAVNRVKQEAGKNLSKIILVGHDCGYNAINKNSSFPGVYKIVLLDGMYSSFINSAQNKNIIFAAISTNHDGVRANTEAFYSSFFTVTPISWNNMQYVTADKRVALYTKPSVSEHMSIRGGLSDLYKIKTDSVKTDTKKKEPTKDELESTTSKTNPLLSVQIPGLGVFSPIKCEVTGGKEGYCNIPWLGEYISALYNYGVKVVAVLAVVMIMVGGWRWIFAGGNAARIGAAKKVIASAIIGLILMLTSYMLLTVINPSLLSMDSISLTKKFYTKEEIEAVLKDTYALSTVDLEEATNPPPDGTNVKSLGSGVSVQVSSIGKDGVPLLRQCKDPKNHDIDYTGKGCQTKSNICSSGCGVTSLTMVLLYYQKPVTLQQMAQKMINNGGRGCDGGTSQLSIGQVAKEYGLRVQECNNYDNCAELAKTNPVVISVHNNPLCKNDNTCYKSRKCPFTGNGHFIVITKNHDGILNINDPAGKGGTSISLSDLKKSCTFGSGGKAIGR</sequence>
<dbReference type="EMBL" id="PFPO01000086">
    <property type="protein sequence ID" value="PIZ98452.1"/>
    <property type="molecule type" value="Genomic_DNA"/>
</dbReference>
<keyword evidence="1" id="KW-0812">Transmembrane</keyword>
<dbReference type="Pfam" id="PF13529">
    <property type="entry name" value="Peptidase_C39_2"/>
    <property type="match status" value="1"/>
</dbReference>
<dbReference type="GO" id="GO:0008233">
    <property type="term" value="F:peptidase activity"/>
    <property type="evidence" value="ECO:0007669"/>
    <property type="project" value="InterPro"/>
</dbReference>